<dbReference type="Gene3D" id="1.10.10.10">
    <property type="entry name" value="Winged helix-like DNA-binding domain superfamily/Winged helix DNA-binding domain"/>
    <property type="match status" value="1"/>
</dbReference>
<evidence type="ECO:0000313" key="3">
    <source>
        <dbReference type="Proteomes" id="UP000320055"/>
    </source>
</evidence>
<dbReference type="GO" id="GO:0035556">
    <property type="term" value="P:intracellular signal transduction"/>
    <property type="evidence" value="ECO:0007669"/>
    <property type="project" value="InterPro"/>
</dbReference>
<evidence type="ECO:0000313" key="2">
    <source>
        <dbReference type="EMBL" id="VEP16980.1"/>
    </source>
</evidence>
<name>A0A563VZY6_9CYAN</name>
<dbReference type="PANTHER" id="PTHR22829">
    <property type="entry name" value="DEP DOMAIN PROTEIN"/>
    <property type="match status" value="1"/>
</dbReference>
<gene>
    <name evidence="2" type="ORF">H1P_520021</name>
</gene>
<proteinExistence type="predicted"/>
<dbReference type="InterPro" id="IPR000591">
    <property type="entry name" value="DEP_dom"/>
</dbReference>
<dbReference type="InterPro" id="IPR051832">
    <property type="entry name" value="mTOR-Rac_regulators"/>
</dbReference>
<dbReference type="CDD" id="cd04371">
    <property type="entry name" value="DEP"/>
    <property type="match status" value="1"/>
</dbReference>
<dbReference type="RefSeq" id="WP_144866657.1">
    <property type="nucleotide sequence ID" value="NZ_LR213812.1"/>
</dbReference>
<dbReference type="PROSITE" id="PS50186">
    <property type="entry name" value="DEP"/>
    <property type="match status" value="1"/>
</dbReference>
<dbReference type="PANTHER" id="PTHR22829:SF16">
    <property type="entry name" value="PH DOMAIN-CONTAINING PROTEIN"/>
    <property type="match status" value="1"/>
</dbReference>
<dbReference type="SUPFAM" id="SSF46785">
    <property type="entry name" value="Winged helix' DNA-binding domain"/>
    <property type="match status" value="1"/>
</dbReference>
<dbReference type="InterPro" id="IPR058395">
    <property type="entry name" value="DUF8082"/>
</dbReference>
<dbReference type="AlphaFoldDB" id="A0A563VZY6"/>
<keyword evidence="3" id="KW-1185">Reference proteome</keyword>
<evidence type="ECO:0000259" key="1">
    <source>
        <dbReference type="PROSITE" id="PS50186"/>
    </source>
</evidence>
<sequence length="296" mass="34301">MNIISVDEFSQQTTPGDSRLQKRYQGRILIQGPVFALDQKASAVQYCQTYLKKHSKSLCLLVQEEYYFQLWKEESVIQNKKNTTLSSYKNEDLTSQDKNKLSVQQANTQTLNTKSGLEFISLCQELLSKSVGPIGSVICQRTLSQNPNLNCQEFVENLAQKIPDSQQSQQFEQTLLQFINKNIGLTISLKEISAQIKKDSQEIEMIATINLEKLVTKMRNLGGIKIKNRRYNLRTYSNCFIGKEAVDWMVNNLNLSPEQSVKLGQRLIDEGFIHHVVERKNFENEYLFYRFYWDEV</sequence>
<reference evidence="2 3" key="1">
    <citation type="submission" date="2019-01" db="EMBL/GenBank/DDBJ databases">
        <authorList>
            <person name="Brito A."/>
        </authorList>
    </citation>
    <scope>NUCLEOTIDE SEQUENCE [LARGE SCALE GENOMIC DNA]</scope>
    <source>
        <strain evidence="2">1</strain>
    </source>
</reference>
<dbReference type="Proteomes" id="UP000320055">
    <property type="component" value="Unassembled WGS sequence"/>
</dbReference>
<dbReference type="InterPro" id="IPR036388">
    <property type="entry name" value="WH-like_DNA-bd_sf"/>
</dbReference>
<accession>A0A563VZY6</accession>
<protein>
    <recommendedName>
        <fullName evidence="1">DEP domain-containing protein</fullName>
    </recommendedName>
</protein>
<dbReference type="SMART" id="SM00049">
    <property type="entry name" value="DEP"/>
    <property type="match status" value="1"/>
</dbReference>
<organism evidence="2 3">
    <name type="scientific">Hyella patelloides LEGE 07179</name>
    <dbReference type="NCBI Taxonomy" id="945734"/>
    <lineage>
        <taxon>Bacteria</taxon>
        <taxon>Bacillati</taxon>
        <taxon>Cyanobacteriota</taxon>
        <taxon>Cyanophyceae</taxon>
        <taxon>Pleurocapsales</taxon>
        <taxon>Hyellaceae</taxon>
        <taxon>Hyella</taxon>
    </lineage>
</organism>
<dbReference type="EMBL" id="CAACVJ010000468">
    <property type="protein sequence ID" value="VEP16980.1"/>
    <property type="molecule type" value="Genomic_DNA"/>
</dbReference>
<dbReference type="Pfam" id="PF26309">
    <property type="entry name" value="DUF8082"/>
    <property type="match status" value="1"/>
</dbReference>
<dbReference type="OrthoDB" id="425349at2"/>
<dbReference type="Pfam" id="PF00610">
    <property type="entry name" value="DEP"/>
    <property type="match status" value="1"/>
</dbReference>
<feature type="domain" description="DEP" evidence="1">
    <location>
        <begin position="220"/>
        <end position="293"/>
    </location>
</feature>
<dbReference type="GO" id="GO:0023051">
    <property type="term" value="P:regulation of signaling"/>
    <property type="evidence" value="ECO:0007669"/>
    <property type="project" value="TreeGrafter"/>
</dbReference>
<dbReference type="InterPro" id="IPR036390">
    <property type="entry name" value="WH_DNA-bd_sf"/>
</dbReference>